<dbReference type="SUPFAM" id="SSF55136">
    <property type="entry name" value="Probable bacterial effector-binding domain"/>
    <property type="match status" value="1"/>
</dbReference>
<accession>A0A832SG45</accession>
<evidence type="ECO:0000313" key="2">
    <source>
        <dbReference type="EMBL" id="HIH93819.1"/>
    </source>
</evidence>
<dbReference type="OMA" id="MPLEGLW"/>
<dbReference type="InterPro" id="IPR029442">
    <property type="entry name" value="GyrI-like"/>
</dbReference>
<dbReference type="InterPro" id="IPR008319">
    <property type="entry name" value="GyrI-like_CCH_Lin2189-like"/>
</dbReference>
<evidence type="ECO:0000313" key="3">
    <source>
        <dbReference type="Proteomes" id="UP000600774"/>
    </source>
</evidence>
<feature type="domain" description="GyrI-like small molecule binding" evidence="1">
    <location>
        <begin position="20"/>
        <end position="203"/>
    </location>
</feature>
<sequence>MSKLDLKKENKELYNPSAKEVSIIDVPEMNFLMIDGEGDPNTSKEYQDAIEALFSVSFKAKFISKKEISQDYAVMPLEGLWWIENMEDFDIQNKSNWNWTAMIRQPDFITKNIIEKAIEEVEKKKNPPALARLRFESPHEGLSAQIMHIGPYSKEGPTIEKLHNFVKEEGYEFDGSMPGERHHEIYLSDMRRTKPEKLKTIIRQPMKEKKIE</sequence>
<proteinExistence type="predicted"/>
<dbReference type="PIRSF" id="PIRSF031644">
    <property type="entry name" value="UCP031644"/>
    <property type="match status" value="1"/>
</dbReference>
<gene>
    <name evidence="2" type="ORF">HA338_07165</name>
</gene>
<dbReference type="Proteomes" id="UP000600774">
    <property type="component" value="Unassembled WGS sequence"/>
</dbReference>
<name>A0A832SG45_9EURY</name>
<evidence type="ECO:0000259" key="1">
    <source>
        <dbReference type="Pfam" id="PF06445"/>
    </source>
</evidence>
<dbReference type="EMBL" id="DUJU01000081">
    <property type="protein sequence ID" value="HIH93819.1"/>
    <property type="molecule type" value="Genomic_DNA"/>
</dbReference>
<organism evidence="2 3">
    <name type="scientific">Methanosarcina acetivorans</name>
    <dbReference type="NCBI Taxonomy" id="2214"/>
    <lineage>
        <taxon>Archaea</taxon>
        <taxon>Methanobacteriati</taxon>
        <taxon>Methanobacteriota</taxon>
        <taxon>Stenosarchaea group</taxon>
        <taxon>Methanomicrobia</taxon>
        <taxon>Methanosarcinales</taxon>
        <taxon>Methanosarcinaceae</taxon>
        <taxon>Methanosarcina</taxon>
    </lineage>
</organism>
<dbReference type="Gene3D" id="3.20.80.10">
    <property type="entry name" value="Regulatory factor, effector binding domain"/>
    <property type="match status" value="1"/>
</dbReference>
<comment type="caution">
    <text evidence="2">The sequence shown here is derived from an EMBL/GenBank/DDBJ whole genome shotgun (WGS) entry which is preliminary data.</text>
</comment>
<dbReference type="Pfam" id="PF06445">
    <property type="entry name" value="GyrI-like"/>
    <property type="match status" value="1"/>
</dbReference>
<reference evidence="2" key="1">
    <citation type="journal article" date="2020" name="bioRxiv">
        <title>A rank-normalized archaeal taxonomy based on genome phylogeny resolves widespread incomplete and uneven classifications.</title>
        <authorList>
            <person name="Rinke C."/>
            <person name="Chuvochina M."/>
            <person name="Mussig A.J."/>
            <person name="Chaumeil P.-A."/>
            <person name="Waite D.W."/>
            <person name="Whitman W.B."/>
            <person name="Parks D.H."/>
            <person name="Hugenholtz P."/>
        </authorList>
    </citation>
    <scope>NUCLEOTIDE SEQUENCE</scope>
    <source>
        <strain evidence="2">UBA8876</strain>
    </source>
</reference>
<dbReference type="InterPro" id="IPR011256">
    <property type="entry name" value="Reg_factor_effector_dom_sf"/>
</dbReference>
<protein>
    <recommendedName>
        <fullName evidence="1">GyrI-like small molecule binding domain-containing protein</fullName>
    </recommendedName>
</protein>
<dbReference type="AlphaFoldDB" id="A0A832SG45"/>